<proteinExistence type="predicted"/>
<keyword evidence="1" id="KW-0472">Membrane</keyword>
<sequence>MAYVRSKKPSRRRNIYLGLLVTLGVGLAVGAFYQWEYKPAAANDKIHVRFKDALLTEDVSFFQENVEYEAEPLTRAEALRFMEWLNEEKSIRGEAISEVAQDRSDRAQGIETDGLFRLVDTGEGRFGFADYRIELLPKTLRALADVPLTNIWIDGVQAGRIDEAGTAVEVVRMPGRYDVKAVAVVDGETVTETEAVTLTEDAQLAFGLLPDQDETVAGQFDLERAELIEIEVEAQTGHSIETLEALMNKREQKVVDEIGEPMERGDVWRYDGMELRFVDGRVDRIDIDLQKRPDDLLALLGEPNEKVDTDLGLEWRYDRTLLESIFTFLRLQSEKRFIERDEAIYLILT</sequence>
<dbReference type="RefSeq" id="WP_214834752.1">
    <property type="nucleotide sequence ID" value="NZ_CP183077.1"/>
</dbReference>
<gene>
    <name evidence="2" type="ORF">QR695_00240</name>
</gene>
<evidence type="ECO:0000256" key="1">
    <source>
        <dbReference type="SAM" id="Phobius"/>
    </source>
</evidence>
<keyword evidence="3" id="KW-1185">Reference proteome</keyword>
<keyword evidence="1" id="KW-1133">Transmembrane helix</keyword>
<organism evidence="2 3">
    <name type="scientific">Exiguobacterium mexicanum</name>
    <dbReference type="NCBI Taxonomy" id="340146"/>
    <lineage>
        <taxon>Bacteria</taxon>
        <taxon>Bacillati</taxon>
        <taxon>Bacillota</taxon>
        <taxon>Bacilli</taxon>
        <taxon>Bacillales</taxon>
        <taxon>Bacillales Family XII. Incertae Sedis</taxon>
        <taxon>Exiguobacterium</taxon>
    </lineage>
</organism>
<dbReference type="Proteomes" id="UP001230807">
    <property type="component" value="Unassembled WGS sequence"/>
</dbReference>
<dbReference type="EMBL" id="JASWER010000001">
    <property type="protein sequence ID" value="MDL5375423.1"/>
    <property type="molecule type" value="Genomic_DNA"/>
</dbReference>
<keyword evidence="1" id="KW-0812">Transmembrane</keyword>
<evidence type="ECO:0000313" key="3">
    <source>
        <dbReference type="Proteomes" id="UP001230807"/>
    </source>
</evidence>
<protein>
    <submittedName>
        <fullName evidence="2">Uncharacterized protein</fullName>
    </submittedName>
</protein>
<name>A0ABT7MKE3_9BACL</name>
<evidence type="ECO:0000313" key="2">
    <source>
        <dbReference type="EMBL" id="MDL5375423.1"/>
    </source>
</evidence>
<reference evidence="2 3" key="1">
    <citation type="submission" date="2023-06" db="EMBL/GenBank/DDBJ databases">
        <title>Influencing factors and mechanism of Cr(VI) reduction by facultative anaerobic Exiguobacterium sp. PY14.</title>
        <authorList>
            <person name="Zou L."/>
        </authorList>
    </citation>
    <scope>NUCLEOTIDE SEQUENCE [LARGE SCALE GENOMIC DNA]</scope>
    <source>
        <strain evidence="2 3">PY14</strain>
    </source>
</reference>
<feature type="transmembrane region" description="Helical" evidence="1">
    <location>
        <begin position="15"/>
        <end position="35"/>
    </location>
</feature>
<comment type="caution">
    <text evidence="2">The sequence shown here is derived from an EMBL/GenBank/DDBJ whole genome shotgun (WGS) entry which is preliminary data.</text>
</comment>
<accession>A0ABT7MKE3</accession>